<dbReference type="EMBL" id="BLYJ01000024">
    <property type="protein sequence ID" value="GFO88714.1"/>
    <property type="molecule type" value="Genomic_DNA"/>
</dbReference>
<proteinExistence type="predicted"/>
<gene>
    <name evidence="1" type="ORF">BUFA31_18780</name>
</gene>
<protein>
    <submittedName>
        <fullName evidence="1">Uncharacterized protein</fullName>
    </submittedName>
</protein>
<evidence type="ECO:0000313" key="2">
    <source>
        <dbReference type="Proteomes" id="UP000620147"/>
    </source>
</evidence>
<dbReference type="Proteomes" id="UP000620147">
    <property type="component" value="Unassembled WGS sequence"/>
</dbReference>
<organism evidence="1 2">
    <name type="scientific">Butyricicoccus faecihominis</name>
    <dbReference type="NCBI Taxonomy" id="1712515"/>
    <lineage>
        <taxon>Bacteria</taxon>
        <taxon>Bacillati</taxon>
        <taxon>Bacillota</taxon>
        <taxon>Clostridia</taxon>
        <taxon>Eubacteriales</taxon>
        <taxon>Butyricicoccaceae</taxon>
        <taxon>Butyricicoccus</taxon>
    </lineage>
</organism>
<evidence type="ECO:0000313" key="1">
    <source>
        <dbReference type="EMBL" id="GFO88714.1"/>
    </source>
</evidence>
<reference evidence="1 2" key="1">
    <citation type="submission" date="2020-06" db="EMBL/GenBank/DDBJ databases">
        <title>Characterization of fructooligosaccharide metabolism and fructooligosaccharide-degrading enzymes in human commensal butyrate producers.</title>
        <authorList>
            <person name="Tanno H."/>
            <person name="Fujii T."/>
            <person name="Hirano K."/>
            <person name="Maeno S."/>
            <person name="Tonozuka T."/>
            <person name="Sakamoto M."/>
            <person name="Ohkuma M."/>
            <person name="Tochio T."/>
            <person name="Endo A."/>
        </authorList>
    </citation>
    <scope>NUCLEOTIDE SEQUENCE [LARGE SCALE GENOMIC DNA]</scope>
    <source>
        <strain evidence="1 2">JCM 31056</strain>
    </source>
</reference>
<sequence length="79" mass="9039">MDVAHCFGAQSLGLLLCFDSLYPPFCQQFLVELLQMQRRQIIQRDLAELRLDVVFDVAMIGQVGGWAHFDFGIVLIPHF</sequence>
<accession>A0ABQ1E176</accession>
<name>A0ABQ1E176_9FIRM</name>
<comment type="caution">
    <text evidence="1">The sequence shown here is derived from an EMBL/GenBank/DDBJ whole genome shotgun (WGS) entry which is preliminary data.</text>
</comment>
<keyword evidence="2" id="KW-1185">Reference proteome</keyword>